<evidence type="ECO:0000313" key="5">
    <source>
        <dbReference type="EMBL" id="TDH35666.1"/>
    </source>
</evidence>
<protein>
    <submittedName>
        <fullName evidence="5">Transcriptional regulator</fullName>
    </submittedName>
</protein>
<dbReference type="PANTHER" id="PTHR33204">
    <property type="entry name" value="TRANSCRIPTIONAL REGULATOR, MARR FAMILY"/>
    <property type="match status" value="1"/>
</dbReference>
<dbReference type="OrthoDB" id="9800350at2"/>
<accession>A0A4R5PJA7</accession>
<name>A0A4R5PJA7_9HYPH</name>
<evidence type="ECO:0000259" key="4">
    <source>
        <dbReference type="PROSITE" id="PS51118"/>
    </source>
</evidence>
<dbReference type="SUPFAM" id="SSF46785">
    <property type="entry name" value="Winged helix' DNA-binding domain"/>
    <property type="match status" value="1"/>
</dbReference>
<dbReference type="InterPro" id="IPR036390">
    <property type="entry name" value="WH_DNA-bd_sf"/>
</dbReference>
<comment type="caution">
    <text evidence="5">The sequence shown here is derived from an EMBL/GenBank/DDBJ whole genome shotgun (WGS) entry which is preliminary data.</text>
</comment>
<dbReference type="EMBL" id="SMSI01000002">
    <property type="protein sequence ID" value="TDH35666.1"/>
    <property type="molecule type" value="Genomic_DNA"/>
</dbReference>
<dbReference type="AlphaFoldDB" id="A0A4R5PJA7"/>
<dbReference type="PROSITE" id="PS51118">
    <property type="entry name" value="HTH_HXLR"/>
    <property type="match status" value="1"/>
</dbReference>
<dbReference type="Gene3D" id="1.10.10.10">
    <property type="entry name" value="Winged helix-like DNA-binding domain superfamily/Winged helix DNA-binding domain"/>
    <property type="match status" value="1"/>
</dbReference>
<proteinExistence type="predicted"/>
<keyword evidence="1" id="KW-0805">Transcription regulation</keyword>
<dbReference type="InterPro" id="IPR036388">
    <property type="entry name" value="WH-like_DNA-bd_sf"/>
</dbReference>
<evidence type="ECO:0000313" key="6">
    <source>
        <dbReference type="Proteomes" id="UP000295131"/>
    </source>
</evidence>
<sequence length="135" mass="15329">MDQISSPTSARLRAMQAEGLDLDNCPVRTVISRLGSKWAPLLLQLLSERPHRFSELRRLVPDISQRMITQTLRDLERDGYVHRSVLPTKPPSVTYSLTGLGISMFESYRFVFEWAEANHRAVRSARAAFDAREGG</sequence>
<dbReference type="InterPro" id="IPR002577">
    <property type="entry name" value="HTH_HxlR"/>
</dbReference>
<evidence type="ECO:0000256" key="1">
    <source>
        <dbReference type="ARBA" id="ARBA00023015"/>
    </source>
</evidence>
<feature type="domain" description="HTH hxlR-type" evidence="4">
    <location>
        <begin position="25"/>
        <end position="123"/>
    </location>
</feature>
<evidence type="ECO:0000256" key="2">
    <source>
        <dbReference type="ARBA" id="ARBA00023125"/>
    </source>
</evidence>
<keyword evidence="6" id="KW-1185">Reference proteome</keyword>
<keyword evidence="3" id="KW-0804">Transcription</keyword>
<gene>
    <name evidence="5" type="ORF">E2A64_10005</name>
</gene>
<dbReference type="Proteomes" id="UP000295131">
    <property type="component" value="Unassembled WGS sequence"/>
</dbReference>
<reference evidence="5 6" key="1">
    <citation type="journal article" date="2013" name="Int. J. Syst. Evol. Microbiol.">
        <title>Hoeflea suaedae sp. nov., an endophytic bacterium isolated from the root of the halophyte Suaeda maritima.</title>
        <authorList>
            <person name="Chung E.J."/>
            <person name="Park J.A."/>
            <person name="Pramanik P."/>
            <person name="Bibi F."/>
            <person name="Jeon C.O."/>
            <person name="Chung Y.R."/>
        </authorList>
    </citation>
    <scope>NUCLEOTIDE SEQUENCE [LARGE SCALE GENOMIC DNA]</scope>
    <source>
        <strain evidence="5 6">YC6898</strain>
    </source>
</reference>
<dbReference type="RefSeq" id="WP_133284367.1">
    <property type="nucleotide sequence ID" value="NZ_SMSI01000002.1"/>
</dbReference>
<organism evidence="5 6">
    <name type="scientific">Pseudohoeflea suaedae</name>
    <dbReference type="NCBI Taxonomy" id="877384"/>
    <lineage>
        <taxon>Bacteria</taxon>
        <taxon>Pseudomonadati</taxon>
        <taxon>Pseudomonadota</taxon>
        <taxon>Alphaproteobacteria</taxon>
        <taxon>Hyphomicrobiales</taxon>
        <taxon>Rhizobiaceae</taxon>
        <taxon>Pseudohoeflea</taxon>
    </lineage>
</organism>
<dbReference type="PANTHER" id="PTHR33204:SF39">
    <property type="entry name" value="TRANSCRIPTIONAL REGULATORY PROTEIN"/>
    <property type="match status" value="1"/>
</dbReference>
<evidence type="ECO:0000256" key="3">
    <source>
        <dbReference type="ARBA" id="ARBA00023163"/>
    </source>
</evidence>
<keyword evidence="2" id="KW-0238">DNA-binding</keyword>
<dbReference type="GO" id="GO:0003677">
    <property type="term" value="F:DNA binding"/>
    <property type="evidence" value="ECO:0007669"/>
    <property type="project" value="UniProtKB-KW"/>
</dbReference>
<dbReference type="Pfam" id="PF01638">
    <property type="entry name" value="HxlR"/>
    <property type="match status" value="1"/>
</dbReference>